<evidence type="ECO:0000259" key="2">
    <source>
        <dbReference type="Pfam" id="PF00149"/>
    </source>
</evidence>
<dbReference type="EMBL" id="VKLW01000003">
    <property type="protein sequence ID" value="TYK35185.1"/>
    <property type="molecule type" value="Genomic_DNA"/>
</dbReference>
<organism evidence="4 5">
    <name type="scientific">Bacteroides pyogenes</name>
    <dbReference type="NCBI Taxonomy" id="310300"/>
    <lineage>
        <taxon>Bacteria</taxon>
        <taxon>Pseudomonadati</taxon>
        <taxon>Bacteroidota</taxon>
        <taxon>Bacteroidia</taxon>
        <taxon>Bacteroidales</taxon>
        <taxon>Bacteroidaceae</taxon>
        <taxon>Bacteroides</taxon>
    </lineage>
</organism>
<dbReference type="Proteomes" id="UP000324383">
    <property type="component" value="Unassembled WGS sequence"/>
</dbReference>
<dbReference type="RefSeq" id="WP_148726508.1">
    <property type="nucleotide sequence ID" value="NZ_CAMBON010000022.1"/>
</dbReference>
<dbReference type="InterPro" id="IPR029052">
    <property type="entry name" value="Metallo-depent_PP-like"/>
</dbReference>
<accession>A0A5D3EJJ5</accession>
<evidence type="ECO:0000259" key="3">
    <source>
        <dbReference type="Pfam" id="PF16656"/>
    </source>
</evidence>
<dbReference type="InterPro" id="IPR015914">
    <property type="entry name" value="PAPs_N"/>
</dbReference>
<sequence>MKKRTKIIGGIILLLLIVSVAICKKRWKAWFENLPEIRYVLTDEPQRVLLTFGNDGELSRNVSWVCGGVSKQAKLEYTKVGSGDTVWVDGYSKFFRTLGGFCYANWAKFGKLAYGASYAYRVWNDSDVSKWYSFSTQPDSTDYFSFAFIGDVQDTLRGKTREFMENIRHRYPDTDFYMFAGDFVERPMNCYWEEAYQSIDSIAPCKPVMVSPGNHEYIKGLTRVMEKRFAYAFSYLLDSRYKRNNVYAIDYKDATIITLDSNRDAWFLFSQREWLKKTLKASDKKWKIVMFHHPVYSIKGKMNNLPVRWMFDSLLREYGVDLVLQGHEHNYARMTNKKKNGEMTVPIYLVSHASPKEYRLRFNDKYDRFGTNHRFYQMIDVKGDTLRMKAFLEDNSLYDDVEIIKTASAPVRVIDNARHIPEILEQPWLKGRKAKKFCEGVERWKKRKEFRANR</sequence>
<dbReference type="InterPro" id="IPR008963">
    <property type="entry name" value="Purple_acid_Pase-like_N"/>
</dbReference>
<comment type="caution">
    <text evidence="4">The sequence shown here is derived from an EMBL/GenBank/DDBJ whole genome shotgun (WGS) entry which is preliminary data.</text>
</comment>
<feature type="domain" description="Purple acid phosphatase N-terminal" evidence="3">
    <location>
        <begin position="45"/>
        <end position="136"/>
    </location>
</feature>
<dbReference type="InterPro" id="IPR004843">
    <property type="entry name" value="Calcineurin-like_PHP"/>
</dbReference>
<protein>
    <submittedName>
        <fullName evidence="4">Metallophosphoesterase family protein</fullName>
    </submittedName>
</protein>
<dbReference type="Gene3D" id="2.60.40.380">
    <property type="entry name" value="Purple acid phosphatase-like, N-terminal"/>
    <property type="match status" value="1"/>
</dbReference>
<dbReference type="PANTHER" id="PTHR22953:SF153">
    <property type="entry name" value="PURPLE ACID PHOSPHATASE"/>
    <property type="match status" value="1"/>
</dbReference>
<dbReference type="GO" id="GO:0046872">
    <property type="term" value="F:metal ion binding"/>
    <property type="evidence" value="ECO:0007669"/>
    <property type="project" value="InterPro"/>
</dbReference>
<evidence type="ECO:0000313" key="5">
    <source>
        <dbReference type="Proteomes" id="UP000324383"/>
    </source>
</evidence>
<dbReference type="Gene3D" id="3.60.21.10">
    <property type="match status" value="1"/>
</dbReference>
<feature type="domain" description="Calcineurin-like phosphoesterase" evidence="2">
    <location>
        <begin position="145"/>
        <end position="331"/>
    </location>
</feature>
<gene>
    <name evidence="4" type="ORF">FNJ60_01960</name>
</gene>
<name>A0A5D3EJJ5_9BACE</name>
<dbReference type="SUPFAM" id="SSF56300">
    <property type="entry name" value="Metallo-dependent phosphatases"/>
    <property type="match status" value="1"/>
</dbReference>
<dbReference type="GO" id="GO:0003993">
    <property type="term" value="F:acid phosphatase activity"/>
    <property type="evidence" value="ECO:0007669"/>
    <property type="project" value="InterPro"/>
</dbReference>
<reference evidence="4 5" key="1">
    <citation type="submission" date="2019-07" db="EMBL/GenBank/DDBJ databases">
        <title>Draft Genome Sequences of Bacteroides pyogenes Strains Isolated from the Uterus Holstein Dairy Cows with Metritis.</title>
        <authorList>
            <person name="Cunha F."/>
            <person name="Galvao K.N."/>
            <person name="Jeon S.J."/>
            <person name="Jeong K.C."/>
        </authorList>
    </citation>
    <scope>NUCLEOTIDE SEQUENCE [LARGE SCALE GENOMIC DNA]</scope>
    <source>
        <strain evidence="4 5">KG-31</strain>
    </source>
</reference>
<dbReference type="AlphaFoldDB" id="A0A5D3EJJ5"/>
<proteinExistence type="predicted"/>
<dbReference type="PANTHER" id="PTHR22953">
    <property type="entry name" value="ACID PHOSPHATASE RELATED"/>
    <property type="match status" value="1"/>
</dbReference>
<dbReference type="SUPFAM" id="SSF49363">
    <property type="entry name" value="Purple acid phosphatase, N-terminal domain"/>
    <property type="match status" value="1"/>
</dbReference>
<dbReference type="InterPro" id="IPR039331">
    <property type="entry name" value="PAPs-like"/>
</dbReference>
<evidence type="ECO:0000313" key="4">
    <source>
        <dbReference type="EMBL" id="TYK35185.1"/>
    </source>
</evidence>
<keyword evidence="5" id="KW-1185">Reference proteome</keyword>
<dbReference type="Pfam" id="PF16656">
    <property type="entry name" value="Pur_ac_phosph_N"/>
    <property type="match status" value="1"/>
</dbReference>
<evidence type="ECO:0000256" key="1">
    <source>
        <dbReference type="ARBA" id="ARBA00022729"/>
    </source>
</evidence>
<keyword evidence="1" id="KW-0732">Signal</keyword>
<dbReference type="Pfam" id="PF00149">
    <property type="entry name" value="Metallophos"/>
    <property type="match status" value="1"/>
</dbReference>